<dbReference type="Proteomes" id="UP000595917">
    <property type="component" value="Chromosome"/>
</dbReference>
<reference evidence="1" key="1">
    <citation type="submission" date="2021-01" db="EMBL/GenBank/DDBJ databases">
        <title>Description of Breznakiella homolactica.</title>
        <authorList>
            <person name="Song Y."/>
            <person name="Brune A."/>
        </authorList>
    </citation>
    <scope>NUCLEOTIDE SEQUENCE</scope>
    <source>
        <strain evidence="1">RmG30</strain>
    </source>
</reference>
<gene>
    <name evidence="1" type="ORF">JFL75_14925</name>
</gene>
<dbReference type="SMART" id="SM00028">
    <property type="entry name" value="TPR"/>
    <property type="match status" value="4"/>
</dbReference>
<evidence type="ECO:0008006" key="3">
    <source>
        <dbReference type="Google" id="ProtNLM"/>
    </source>
</evidence>
<protein>
    <recommendedName>
        <fullName evidence="3">Tetratricopeptide repeat protein</fullName>
    </recommendedName>
</protein>
<dbReference type="EMBL" id="CP067089">
    <property type="protein sequence ID" value="QQO08216.1"/>
    <property type="molecule type" value="Genomic_DNA"/>
</dbReference>
<dbReference type="InterPro" id="IPR011990">
    <property type="entry name" value="TPR-like_helical_dom_sf"/>
</dbReference>
<dbReference type="RefSeq" id="WP_215625522.1">
    <property type="nucleotide sequence ID" value="NZ_CP067089.2"/>
</dbReference>
<organism evidence="1 2">
    <name type="scientific">Breznakiella homolactica</name>
    <dbReference type="NCBI Taxonomy" id="2798577"/>
    <lineage>
        <taxon>Bacteria</taxon>
        <taxon>Pseudomonadati</taxon>
        <taxon>Spirochaetota</taxon>
        <taxon>Spirochaetia</taxon>
        <taxon>Spirochaetales</taxon>
        <taxon>Breznakiellaceae</taxon>
        <taxon>Breznakiella</taxon>
    </lineage>
</organism>
<accession>A0A7T7XKZ2</accession>
<name>A0A7T7XKZ2_9SPIR</name>
<proteinExistence type="predicted"/>
<dbReference type="InterPro" id="IPR019734">
    <property type="entry name" value="TPR_rpt"/>
</dbReference>
<keyword evidence="2" id="KW-1185">Reference proteome</keyword>
<dbReference type="AlphaFoldDB" id="A0A7T7XKZ2"/>
<dbReference type="SUPFAM" id="SSF48452">
    <property type="entry name" value="TPR-like"/>
    <property type="match status" value="1"/>
</dbReference>
<evidence type="ECO:0000313" key="2">
    <source>
        <dbReference type="Proteomes" id="UP000595917"/>
    </source>
</evidence>
<sequence length="374" mass="44019">MKKNIKRFVFFILLGTLPGGFLFSQAPERPYWFTLEQGKLLFREGQYGDALIAFEDARRQRETMFTRMEQDLIFVLSLPEVRRLGDSLSRVETYIQDRGYDQADKALRELYYRVPREELNNSAAAALEKTAELKGYPEAEFWLGECYRAEGELGVALRQYRKAYDLRALLQTPGADTEILYSIADIHRMRREYIEMEECYLKILELDYLWSEDSETFVKNAMTRTLENEGIDRFLTLYRYDNTVVEKAHRLLGFYYYYSGRYGRASEHLLFAFLIQNTVLIEEMLSRRFDYQFTETRALMTEISAQPVLSAYLSEVEYYKTIYYLGSSLYANGKLGPARNFWILLRGRAEAGEWRTRGEAQLRTPFVEKAVEMP</sequence>
<evidence type="ECO:0000313" key="1">
    <source>
        <dbReference type="EMBL" id="QQO08216.1"/>
    </source>
</evidence>
<dbReference type="KEGG" id="bhc:JFL75_14925"/>
<dbReference type="Gene3D" id="1.25.40.10">
    <property type="entry name" value="Tetratricopeptide repeat domain"/>
    <property type="match status" value="2"/>
</dbReference>